<dbReference type="RefSeq" id="WP_092699312.1">
    <property type="nucleotide sequence ID" value="NZ_FNQJ01000020.1"/>
</dbReference>
<name>A0A1H4CRQ6_9BURK</name>
<evidence type="ECO:0000256" key="1">
    <source>
        <dbReference type="ARBA" id="ARBA00022801"/>
    </source>
</evidence>
<protein>
    <submittedName>
        <fullName evidence="3">2-hydroxymuconate-semialdehyde hydrolase</fullName>
    </submittedName>
</protein>
<proteinExistence type="predicted"/>
<dbReference type="Gene3D" id="3.40.50.1820">
    <property type="entry name" value="alpha/beta hydrolase"/>
    <property type="match status" value="1"/>
</dbReference>
<dbReference type="GeneID" id="34231895"/>
<dbReference type="EMBL" id="FNQJ01000020">
    <property type="protein sequence ID" value="SEA63045.1"/>
    <property type="molecule type" value="Genomic_DNA"/>
</dbReference>
<dbReference type="PANTHER" id="PTHR43798:SF31">
    <property type="entry name" value="AB HYDROLASE SUPERFAMILY PROTEIN YCLE"/>
    <property type="match status" value="1"/>
</dbReference>
<keyword evidence="4" id="KW-1185">Reference proteome</keyword>
<dbReference type="PRINTS" id="PR00412">
    <property type="entry name" value="EPOXHYDRLASE"/>
</dbReference>
<dbReference type="PANTHER" id="PTHR43798">
    <property type="entry name" value="MONOACYLGLYCEROL LIPASE"/>
    <property type="match status" value="1"/>
</dbReference>
<dbReference type="InterPro" id="IPR029058">
    <property type="entry name" value="AB_hydrolase_fold"/>
</dbReference>
<reference evidence="4" key="1">
    <citation type="submission" date="2016-10" db="EMBL/GenBank/DDBJ databases">
        <authorList>
            <person name="Varghese N."/>
            <person name="Submissions S."/>
        </authorList>
    </citation>
    <scope>NUCLEOTIDE SEQUENCE [LARGE SCALE GENOMIC DNA]</scope>
    <source>
        <strain evidence="4">DSM 25157</strain>
    </source>
</reference>
<dbReference type="GO" id="GO:0016787">
    <property type="term" value="F:hydrolase activity"/>
    <property type="evidence" value="ECO:0007669"/>
    <property type="project" value="UniProtKB-KW"/>
</dbReference>
<evidence type="ECO:0000313" key="3">
    <source>
        <dbReference type="EMBL" id="SEA63045.1"/>
    </source>
</evidence>
<evidence type="ECO:0000259" key="2">
    <source>
        <dbReference type="Pfam" id="PF00561"/>
    </source>
</evidence>
<dbReference type="STRING" id="592050.SAMN05421875_12058"/>
<sequence>MSATASNPEIGHSIEAAGIRTNYHDLGSGHPLLMIHGSGPGVSAWANWRLVMPELAKQARVIAPDMVGFGFTDRPAGQRYDMDSWVRQAVGLLDALGIEKTDLVGNSFGGALALALAIRHPQRVRRLVLMGSVGVHFPITQGLDAVWGYTPSVQNMRAIMAYFAFNQGLMSDDLARMRYEASIRPGFQESFSAMFPAPRQRWVDAMASREEDIRALPHQTLLVHGREDQVIPLSTSLTLSSWIPRSQLHVYGQCGHWTQIEHAARFARLVGDFLAEAATDEPHSL</sequence>
<organism evidence="3 4">
    <name type="scientific">Acidovorax soli</name>
    <dbReference type="NCBI Taxonomy" id="592050"/>
    <lineage>
        <taxon>Bacteria</taxon>
        <taxon>Pseudomonadati</taxon>
        <taxon>Pseudomonadota</taxon>
        <taxon>Betaproteobacteria</taxon>
        <taxon>Burkholderiales</taxon>
        <taxon>Comamonadaceae</taxon>
        <taxon>Acidovorax</taxon>
    </lineage>
</organism>
<dbReference type="InterPro" id="IPR000639">
    <property type="entry name" value="Epox_hydrolase-like"/>
</dbReference>
<dbReference type="PRINTS" id="PR00111">
    <property type="entry name" value="ABHYDROLASE"/>
</dbReference>
<dbReference type="Pfam" id="PF00561">
    <property type="entry name" value="Abhydrolase_1"/>
    <property type="match status" value="1"/>
</dbReference>
<feature type="domain" description="AB hydrolase-1" evidence="2">
    <location>
        <begin position="31"/>
        <end position="263"/>
    </location>
</feature>
<dbReference type="GO" id="GO:0016020">
    <property type="term" value="C:membrane"/>
    <property type="evidence" value="ECO:0007669"/>
    <property type="project" value="TreeGrafter"/>
</dbReference>
<accession>A0A1H4CRQ6</accession>
<dbReference type="SUPFAM" id="SSF53474">
    <property type="entry name" value="alpha/beta-Hydrolases"/>
    <property type="match status" value="1"/>
</dbReference>
<keyword evidence="1 3" id="KW-0378">Hydrolase</keyword>
<dbReference type="InterPro" id="IPR000073">
    <property type="entry name" value="AB_hydrolase_1"/>
</dbReference>
<dbReference type="Proteomes" id="UP000199002">
    <property type="component" value="Unassembled WGS sequence"/>
</dbReference>
<gene>
    <name evidence="3" type="ORF">SAMN05421875_12058</name>
</gene>
<dbReference type="AlphaFoldDB" id="A0A1H4CRQ6"/>
<evidence type="ECO:0000313" key="4">
    <source>
        <dbReference type="Proteomes" id="UP000199002"/>
    </source>
</evidence>
<dbReference type="InterPro" id="IPR050266">
    <property type="entry name" value="AB_hydrolase_sf"/>
</dbReference>